<gene>
    <name evidence="3" type="ORF">CRT60_07340</name>
</gene>
<sequence length="378" mass="40945">MAGIQIAEMDFSAGLKTKHMKVPAMVAKVDLKEVPKDLQKAIDKDKIIVQKLIEAAYEQLNKSKKDIQGALQDFDANLGKKPPASEKELAEREKTINVMCKQFTEAQSGLALKAVEKAWDAYASKKSDLKSFKLKFAKSMVLGSISILASTVSAGVSVGVAAVTAGGATPMAIIGICTTVASIGKTAVTMALAIHNFARDIEKAETDIRKTDDTLASAYSSGDLNFKAGAREVAAILGVPFVKSVGGMEKLLLEYHAKTGKMEEQSDKLYDQAKKMMTQIEKLEKEKLSKQADALVKILGEKVTFTLDKIHELQARIKTKDVFYDQMTGHLVCYKDLRGKPLEKIGVTKETLETIVTIGSTLKTIVSTTLQIVKLAGG</sequence>
<comment type="caution">
    <text evidence="3">The sequence shown here is derived from an EMBL/GenBank/DDBJ whole genome shotgun (WGS) entry which is preliminary data.</text>
</comment>
<evidence type="ECO:0000313" key="4">
    <source>
        <dbReference type="Proteomes" id="UP000225379"/>
    </source>
</evidence>
<feature type="transmembrane region" description="Helical" evidence="2">
    <location>
        <begin position="140"/>
        <end position="165"/>
    </location>
</feature>
<accession>A0A2B8BG92</accession>
<evidence type="ECO:0000313" key="3">
    <source>
        <dbReference type="EMBL" id="PGH57786.1"/>
    </source>
</evidence>
<dbReference type="Proteomes" id="UP000225379">
    <property type="component" value="Unassembled WGS sequence"/>
</dbReference>
<feature type="coiled-coil region" evidence="1">
    <location>
        <begin position="266"/>
        <end position="293"/>
    </location>
</feature>
<feature type="transmembrane region" description="Helical" evidence="2">
    <location>
        <begin position="171"/>
        <end position="194"/>
    </location>
</feature>
<dbReference type="RefSeq" id="WP_098735776.1">
    <property type="nucleotide sequence ID" value="NZ_PDKW01000039.1"/>
</dbReference>
<keyword evidence="2" id="KW-1133">Transmembrane helix</keyword>
<name>A0A2B8BG92_9PROT</name>
<dbReference type="EMBL" id="PDKW01000039">
    <property type="protein sequence ID" value="PGH57786.1"/>
    <property type="molecule type" value="Genomic_DNA"/>
</dbReference>
<keyword evidence="2" id="KW-0812">Transmembrane</keyword>
<dbReference type="AlphaFoldDB" id="A0A2B8BG92"/>
<reference evidence="4" key="1">
    <citation type="submission" date="2017-10" db="EMBL/GenBank/DDBJ databases">
        <authorList>
            <person name="Kravchenko I.K."/>
            <person name="Grouzdev D.S."/>
        </authorList>
    </citation>
    <scope>NUCLEOTIDE SEQUENCE [LARGE SCALE GENOMIC DNA]</scope>
    <source>
        <strain evidence="4">B2</strain>
    </source>
</reference>
<protein>
    <submittedName>
        <fullName evidence="3">Uncharacterized protein</fullName>
    </submittedName>
</protein>
<keyword evidence="4" id="KW-1185">Reference proteome</keyword>
<evidence type="ECO:0000256" key="2">
    <source>
        <dbReference type="SAM" id="Phobius"/>
    </source>
</evidence>
<keyword evidence="2" id="KW-0472">Membrane</keyword>
<organism evidence="3 4">
    <name type="scientific">Azospirillum palustre</name>
    <dbReference type="NCBI Taxonomy" id="2044885"/>
    <lineage>
        <taxon>Bacteria</taxon>
        <taxon>Pseudomonadati</taxon>
        <taxon>Pseudomonadota</taxon>
        <taxon>Alphaproteobacteria</taxon>
        <taxon>Rhodospirillales</taxon>
        <taxon>Azospirillaceae</taxon>
        <taxon>Azospirillum</taxon>
    </lineage>
</organism>
<evidence type="ECO:0000256" key="1">
    <source>
        <dbReference type="SAM" id="Coils"/>
    </source>
</evidence>
<keyword evidence="1" id="KW-0175">Coiled coil</keyword>
<proteinExistence type="predicted"/>